<dbReference type="VEuPathDB" id="AmoebaDB:ACA1_023150"/>
<accession>L8HEY7</accession>
<dbReference type="KEGG" id="acan:ACA1_023150"/>
<protein>
    <submittedName>
        <fullName evidence="1">Uncharacterized protein</fullName>
    </submittedName>
</protein>
<sequence>MSHAVIEFLAELFQVRIQVVSAQEDLVYTTHISICYAHKTTNGEQLKLYTEKYRAAAKTAKKTAVNILDFVMPLRTQRKDPPYDSFSRQDFAKESNRVDAVQLKPKKDRAGKEQFTLIPEFQHYVMTKDNKLKRSSAAPPLLIIALLDPQFKHKQRGYAILHKETDCADYPPTAYIFYPQQKSCQPVFSFAYPAPDAKRGRPE</sequence>
<gene>
    <name evidence="1" type="ORF">ACA1_023150</name>
</gene>
<keyword evidence="2" id="KW-1185">Reference proteome</keyword>
<dbReference type="EMBL" id="KB007850">
    <property type="protein sequence ID" value="ELR23802.1"/>
    <property type="molecule type" value="Genomic_DNA"/>
</dbReference>
<reference evidence="1 2" key="1">
    <citation type="journal article" date="2013" name="Genome Biol.">
        <title>Genome of Acanthamoeba castellanii highlights extensive lateral gene transfer and early evolution of tyrosine kinase signaling.</title>
        <authorList>
            <person name="Clarke M."/>
            <person name="Lohan A.J."/>
            <person name="Liu B."/>
            <person name="Lagkouvardos I."/>
            <person name="Roy S."/>
            <person name="Zafar N."/>
            <person name="Bertelli C."/>
            <person name="Schilde C."/>
            <person name="Kianianmomeni A."/>
            <person name="Burglin T.R."/>
            <person name="Frech C."/>
            <person name="Turcotte B."/>
            <person name="Kopec K.O."/>
            <person name="Synnott J.M."/>
            <person name="Choo C."/>
            <person name="Paponov I."/>
            <person name="Finkler A."/>
            <person name="Soon Heng Tan C."/>
            <person name="Hutchins A.P."/>
            <person name="Weinmeier T."/>
            <person name="Rattei T."/>
            <person name="Chu J.S."/>
            <person name="Gimenez G."/>
            <person name="Irimia M."/>
            <person name="Rigden D.J."/>
            <person name="Fitzpatrick D.A."/>
            <person name="Lorenzo-Morales J."/>
            <person name="Bateman A."/>
            <person name="Chiu C.H."/>
            <person name="Tang P."/>
            <person name="Hegemann P."/>
            <person name="Fromm H."/>
            <person name="Raoult D."/>
            <person name="Greub G."/>
            <person name="Miranda-Saavedra D."/>
            <person name="Chen N."/>
            <person name="Nash P."/>
            <person name="Ginger M.L."/>
            <person name="Horn M."/>
            <person name="Schaap P."/>
            <person name="Caler L."/>
            <person name="Loftus B."/>
        </authorList>
    </citation>
    <scope>NUCLEOTIDE SEQUENCE [LARGE SCALE GENOMIC DNA]</scope>
    <source>
        <strain evidence="1 2">Neff</strain>
    </source>
</reference>
<dbReference type="GeneID" id="14924796"/>
<dbReference type="RefSeq" id="XP_004353330.1">
    <property type="nucleotide sequence ID" value="XM_004353278.1"/>
</dbReference>
<organism evidence="1 2">
    <name type="scientific">Acanthamoeba castellanii (strain ATCC 30010 / Neff)</name>
    <dbReference type="NCBI Taxonomy" id="1257118"/>
    <lineage>
        <taxon>Eukaryota</taxon>
        <taxon>Amoebozoa</taxon>
        <taxon>Discosea</taxon>
        <taxon>Longamoebia</taxon>
        <taxon>Centramoebida</taxon>
        <taxon>Acanthamoebidae</taxon>
        <taxon>Acanthamoeba</taxon>
    </lineage>
</organism>
<name>L8HEY7_ACACF</name>
<evidence type="ECO:0000313" key="1">
    <source>
        <dbReference type="EMBL" id="ELR23802.1"/>
    </source>
</evidence>
<dbReference type="AlphaFoldDB" id="L8HEY7"/>
<proteinExistence type="predicted"/>
<evidence type="ECO:0000313" key="2">
    <source>
        <dbReference type="Proteomes" id="UP000011083"/>
    </source>
</evidence>
<dbReference type="Proteomes" id="UP000011083">
    <property type="component" value="Unassembled WGS sequence"/>
</dbReference>